<name>A0ACA9KS33_9GLOM</name>
<protein>
    <submittedName>
        <fullName evidence="1">15529_t:CDS:1</fullName>
    </submittedName>
</protein>
<organism evidence="1 2">
    <name type="scientific">Dentiscutata heterogama</name>
    <dbReference type="NCBI Taxonomy" id="1316150"/>
    <lineage>
        <taxon>Eukaryota</taxon>
        <taxon>Fungi</taxon>
        <taxon>Fungi incertae sedis</taxon>
        <taxon>Mucoromycota</taxon>
        <taxon>Glomeromycotina</taxon>
        <taxon>Glomeromycetes</taxon>
        <taxon>Diversisporales</taxon>
        <taxon>Gigasporaceae</taxon>
        <taxon>Dentiscutata</taxon>
    </lineage>
</organism>
<gene>
    <name evidence="1" type="ORF">DHETER_LOCUS2397</name>
</gene>
<accession>A0ACA9KS33</accession>
<evidence type="ECO:0000313" key="1">
    <source>
        <dbReference type="EMBL" id="CAG8487183.1"/>
    </source>
</evidence>
<sequence>RIEKVSRDSSQGHRSFGTLEQMNLGLGTMSCTNEYSSLNIIPLGNFISLRNASAQQNLTRPIQQVQDIEDNSFIQSQTNNQAKEKNSKKNDGCHCSKTNCKTKVVHAEKTMHFVQGAVVVY</sequence>
<dbReference type="Proteomes" id="UP000789702">
    <property type="component" value="Unassembled WGS sequence"/>
</dbReference>
<comment type="caution">
    <text evidence="1">The sequence shown here is derived from an EMBL/GenBank/DDBJ whole genome shotgun (WGS) entry which is preliminary data.</text>
</comment>
<dbReference type="EMBL" id="CAJVPU010001726">
    <property type="protein sequence ID" value="CAG8487183.1"/>
    <property type="molecule type" value="Genomic_DNA"/>
</dbReference>
<proteinExistence type="predicted"/>
<keyword evidence="2" id="KW-1185">Reference proteome</keyword>
<evidence type="ECO:0000313" key="2">
    <source>
        <dbReference type="Proteomes" id="UP000789702"/>
    </source>
</evidence>
<reference evidence="1" key="1">
    <citation type="submission" date="2021-06" db="EMBL/GenBank/DDBJ databases">
        <authorList>
            <person name="Kallberg Y."/>
            <person name="Tangrot J."/>
            <person name="Rosling A."/>
        </authorList>
    </citation>
    <scope>NUCLEOTIDE SEQUENCE</scope>
    <source>
        <strain evidence="1">IL203A</strain>
    </source>
</reference>
<feature type="non-terminal residue" evidence="1">
    <location>
        <position position="1"/>
    </location>
</feature>